<dbReference type="SUPFAM" id="SSF55608">
    <property type="entry name" value="Homing endonucleases"/>
    <property type="match status" value="1"/>
</dbReference>
<accession>A0A0S2LNG4</accession>
<evidence type="ECO:0000313" key="2">
    <source>
        <dbReference type="EMBL" id="ALO63013.1"/>
    </source>
</evidence>
<name>A0A0S2LNG4_JENMI</name>
<keyword evidence="2" id="KW-0150">Chloroplast</keyword>
<keyword evidence="1" id="KW-0732">Signal</keyword>
<feature type="signal peptide" evidence="1">
    <location>
        <begin position="1"/>
        <end position="17"/>
    </location>
</feature>
<keyword evidence="2" id="KW-0378">Hydrolase</keyword>
<organism evidence="2">
    <name type="scientific">Jenufa minuta</name>
    <name type="common">Green alga</name>
    <dbReference type="NCBI Taxonomy" id="993092"/>
    <lineage>
        <taxon>Eukaryota</taxon>
        <taxon>Viridiplantae</taxon>
        <taxon>Chlorophyta</taxon>
        <taxon>core chlorophytes</taxon>
        <taxon>Chlorophyceae</taxon>
        <taxon>Jenufa</taxon>
    </lineage>
</organism>
<dbReference type="AlphaFoldDB" id="A0A0S2LNG4"/>
<sequence>MYWRITWSCWFSCLVYGWCNLHYKVEDGGKAQNTPRAAYINVTNFTDYGRVKLQQMLKEVFGLKINIHKAGGNNQYNFYILFTPPKGGAADSYELFYRLVLPTVDLVPAMRYKLAEKIRKKEEFK</sequence>
<dbReference type="GeneID" id="26378678"/>
<reference evidence="2" key="1">
    <citation type="journal article" date="2015" name="BMC Evol. Biol.">
        <title>Chloroplast phylogenomic analysis of chlorophyte green algae identifies a novel lineage sister to the Sphaeropleales (Chlorophyceae).</title>
        <authorList>
            <person name="Lemieux C."/>
            <person name="Vincent A.T."/>
            <person name="Labarre A."/>
            <person name="Otis C."/>
            <person name="Turmel M."/>
        </authorList>
    </citation>
    <scope>NUCLEOTIDE SEQUENCE</scope>
</reference>
<keyword evidence="2" id="KW-0255">Endonuclease</keyword>
<dbReference type="RefSeq" id="YP_009184935.1">
    <property type="nucleotide sequence ID" value="NC_028582.1"/>
</dbReference>
<dbReference type="EMBL" id="KT625414">
    <property type="protein sequence ID" value="ALO63013.1"/>
    <property type="molecule type" value="Genomic_DNA"/>
</dbReference>
<dbReference type="GO" id="GO:0004519">
    <property type="term" value="F:endonuclease activity"/>
    <property type="evidence" value="ECO:0007669"/>
    <property type="project" value="UniProtKB-KW"/>
</dbReference>
<keyword evidence="2" id="KW-0934">Plastid</keyword>
<keyword evidence="2" id="KW-0540">Nuclease</keyword>
<feature type="chain" id="PRO_5014522962" evidence="1">
    <location>
        <begin position="18"/>
        <end position="125"/>
    </location>
</feature>
<dbReference type="GeneID" id="26378669"/>
<proteinExistence type="predicted"/>
<protein>
    <submittedName>
        <fullName evidence="2">Putative LAGLIDADG homing endonuclease</fullName>
    </submittedName>
</protein>
<dbReference type="RefSeq" id="YP_009184898.1">
    <property type="nucleotide sequence ID" value="NC_028582.1"/>
</dbReference>
<dbReference type="Gene3D" id="3.10.28.10">
    <property type="entry name" value="Homing endonucleases"/>
    <property type="match status" value="1"/>
</dbReference>
<gene>
    <name evidence="2" type="primary">orf125</name>
</gene>
<dbReference type="EMBL" id="KT625414">
    <property type="protein sequence ID" value="ALO63016.1"/>
    <property type="molecule type" value="Genomic_DNA"/>
</dbReference>
<evidence type="ECO:0000256" key="1">
    <source>
        <dbReference type="SAM" id="SignalP"/>
    </source>
</evidence>
<geneLocation type="chloroplast" evidence="2"/>
<dbReference type="InterPro" id="IPR027434">
    <property type="entry name" value="Homing_endonucl"/>
</dbReference>